<gene>
    <name evidence="1" type="ORF">ELH98_30350</name>
</gene>
<dbReference type="Proteomes" id="UP000291659">
    <property type="component" value="Unassembled WGS sequence"/>
</dbReference>
<comment type="caution">
    <text evidence="1">The sequence shown here is derived from an EMBL/GenBank/DDBJ whole genome shotgun (WGS) entry which is preliminary data.</text>
</comment>
<evidence type="ECO:0000313" key="1">
    <source>
        <dbReference type="EMBL" id="TAX67627.1"/>
    </source>
</evidence>
<evidence type="ECO:0000313" key="2">
    <source>
        <dbReference type="Proteomes" id="UP000291659"/>
    </source>
</evidence>
<protein>
    <submittedName>
        <fullName evidence="1">Uncharacterized protein</fullName>
    </submittedName>
</protein>
<keyword evidence="2" id="KW-1185">Reference proteome</keyword>
<name>A0ABY1X0N3_9HYPH</name>
<geneLocation type="plasmid" evidence="1">
    <name>pSM141A_Rh17</name>
</geneLocation>
<dbReference type="RefSeq" id="WP_130763010.1">
    <property type="nucleotide sequence ID" value="NZ_SIOX01000008.1"/>
</dbReference>
<accession>A0ABY1X0N3</accession>
<proteinExistence type="predicted"/>
<organism evidence="1 2">
    <name type="scientific">Rhizobium ruizarguesonis</name>
    <dbReference type="NCBI Taxonomy" id="2081791"/>
    <lineage>
        <taxon>Bacteria</taxon>
        <taxon>Pseudomonadati</taxon>
        <taxon>Pseudomonadota</taxon>
        <taxon>Alphaproteobacteria</taxon>
        <taxon>Hyphomicrobiales</taxon>
        <taxon>Rhizobiaceae</taxon>
        <taxon>Rhizobium/Agrobacterium group</taxon>
        <taxon>Rhizobium</taxon>
    </lineage>
</organism>
<dbReference type="EMBL" id="SIOX01000008">
    <property type="protein sequence ID" value="TAX67627.1"/>
    <property type="molecule type" value="Genomic_DNA"/>
</dbReference>
<keyword evidence="1" id="KW-0614">Plasmid</keyword>
<sequence>MAQYPFNIDGSTEEGQSEILRLWSRAELNMSTAIFILKLTTAEFVQLAGRHGVSPPSEEVLDKRVKELEARVRPQLRKRKRDHIERELSEIQKSISETLDRLASVALEAQTYGQVEANQSYSVIHARLRRALDEIVFNRERFAEARLLESTDDAEFEYTDASLKVLRGLDPIAPRPDYYLVGDFNHVHPVTEHDILWSWSQGFLATSTAVEMLNLEEGDTIEEIALQLGISLPREEALLPIVAAAILGDEPVTGDTTFTVRRRIRDGRLKSYFRTDVEARRWFEDEVRRQ</sequence>
<reference evidence="1 2" key="1">
    <citation type="submission" date="2019-02" db="EMBL/GenBank/DDBJ databases">
        <title>The genomic architecture of introgression among sibling species of bacteria.</title>
        <authorList>
            <person name="Cavassim M.I.A."/>
            <person name="Moeskjaer S."/>
            <person name="Moslemi C."/>
            <person name="Fields B."/>
            <person name="Bachmann A."/>
            <person name="Vilhjalmsson B."/>
            <person name="Schierup M.H."/>
            <person name="Young J.P.W."/>
            <person name="Andersen S.U."/>
        </authorList>
    </citation>
    <scope>NUCLEOTIDE SEQUENCE [LARGE SCALE GENOMIC DNA]</scope>
    <source>
        <strain evidence="1 2">SM141A</strain>
        <plasmid evidence="1">pSM141A_Rh17</plasmid>
    </source>
</reference>